<sequence length="141" mass="15614">MQQQYHNYSDSDSAAHDSSTDYCFSFRRLQRDSEEIAVERNLICDGQCLQCRSSNSNRLHRATSALASIVDGDCVAADRNSVPEEVAAEFKLKTALLTMPMLLPERHLYQYLKLRCHCVAALAIAATTVSVDGVLGVMELA</sequence>
<comment type="caution">
    <text evidence="1">The sequence shown here is derived from an EMBL/GenBank/DDBJ whole genome shotgun (WGS) entry which is preliminary data.</text>
</comment>
<name>A0A6G0SN52_9STRA</name>
<dbReference type="EMBL" id="QXFY01000025">
    <property type="protein sequence ID" value="KAE9361401.1"/>
    <property type="molecule type" value="Genomic_DNA"/>
</dbReference>
<evidence type="ECO:0000313" key="2">
    <source>
        <dbReference type="Proteomes" id="UP000486351"/>
    </source>
</evidence>
<dbReference type="Proteomes" id="UP000486351">
    <property type="component" value="Unassembled WGS sequence"/>
</dbReference>
<protein>
    <submittedName>
        <fullName evidence="1">Uncharacterized protein</fullName>
    </submittedName>
</protein>
<evidence type="ECO:0000313" key="1">
    <source>
        <dbReference type="EMBL" id="KAE9361401.1"/>
    </source>
</evidence>
<organism evidence="1 2">
    <name type="scientific">Phytophthora fragariae</name>
    <dbReference type="NCBI Taxonomy" id="53985"/>
    <lineage>
        <taxon>Eukaryota</taxon>
        <taxon>Sar</taxon>
        <taxon>Stramenopiles</taxon>
        <taxon>Oomycota</taxon>
        <taxon>Peronosporomycetes</taxon>
        <taxon>Peronosporales</taxon>
        <taxon>Peronosporaceae</taxon>
        <taxon>Phytophthora</taxon>
    </lineage>
</organism>
<proteinExistence type="predicted"/>
<accession>A0A6G0SN52</accession>
<gene>
    <name evidence="1" type="ORF">PF008_g1091</name>
</gene>
<reference evidence="1 2" key="1">
    <citation type="submission" date="2018-09" db="EMBL/GenBank/DDBJ databases">
        <title>Genomic investigation of the strawberry pathogen Phytophthora fragariae indicates pathogenicity is determined by transcriptional variation in three key races.</title>
        <authorList>
            <person name="Adams T.M."/>
            <person name="Armitage A.D."/>
            <person name="Sobczyk M.K."/>
            <person name="Bates H.J."/>
            <person name="Dunwell J.M."/>
            <person name="Nellist C.F."/>
            <person name="Harrison R.J."/>
        </authorList>
    </citation>
    <scope>NUCLEOTIDE SEQUENCE [LARGE SCALE GENOMIC DNA]</scope>
    <source>
        <strain evidence="1 2">NOV-77</strain>
    </source>
</reference>
<dbReference type="AlphaFoldDB" id="A0A6G0SN52"/>